<gene>
    <name evidence="2" type="ORF">MicloDRAFT_00032130</name>
</gene>
<organism evidence="2 3">
    <name type="scientific">Microvirga lotononidis</name>
    <dbReference type="NCBI Taxonomy" id="864069"/>
    <lineage>
        <taxon>Bacteria</taxon>
        <taxon>Pseudomonadati</taxon>
        <taxon>Pseudomonadota</taxon>
        <taxon>Alphaproteobacteria</taxon>
        <taxon>Hyphomicrobiales</taxon>
        <taxon>Methylobacteriaceae</taxon>
        <taxon>Microvirga</taxon>
    </lineage>
</organism>
<name>I4YRS2_9HYPH</name>
<dbReference type="AlphaFoldDB" id="I4YRS2"/>
<dbReference type="EMBL" id="JH660645">
    <property type="protein sequence ID" value="EIM26664.1"/>
    <property type="molecule type" value="Genomic_DNA"/>
</dbReference>
<sequence length="31" mass="3507" precursor="true">MWSGGKRWLGYLFWAAILLGTAFIARLHALS</sequence>
<reference evidence="2 3" key="1">
    <citation type="submission" date="2012-02" db="EMBL/GenBank/DDBJ databases">
        <title>Improved High-Quality Draft sequence of Microvirga sp. WSM3557.</title>
        <authorList>
            <consortium name="US DOE Joint Genome Institute"/>
            <person name="Lucas S."/>
            <person name="Han J."/>
            <person name="Lapidus A."/>
            <person name="Cheng J.-F."/>
            <person name="Goodwin L."/>
            <person name="Pitluck S."/>
            <person name="Peters L."/>
            <person name="Zhang X."/>
            <person name="Detter J.C."/>
            <person name="Han C."/>
            <person name="Tapia R."/>
            <person name="Land M."/>
            <person name="Hauser L."/>
            <person name="Kyrpides N."/>
            <person name="Ivanova N."/>
            <person name="Pagani I."/>
            <person name="Brau L."/>
            <person name="Yates R."/>
            <person name="O'Hara G."/>
            <person name="Rui T."/>
            <person name="Howieson J."/>
            <person name="Reeve W."/>
            <person name="Woyke T."/>
        </authorList>
    </citation>
    <scope>NUCLEOTIDE SEQUENCE [LARGE SCALE GENOMIC DNA]</scope>
    <source>
        <strain evidence="2 3">WSM3557</strain>
    </source>
</reference>
<feature type="transmembrane region" description="Helical" evidence="1">
    <location>
        <begin position="12"/>
        <end position="29"/>
    </location>
</feature>
<evidence type="ECO:0000313" key="3">
    <source>
        <dbReference type="Proteomes" id="UP000003947"/>
    </source>
</evidence>
<accession>I4YRS2</accession>
<keyword evidence="3" id="KW-1185">Reference proteome</keyword>
<dbReference type="HOGENOM" id="CLU_3397424_0_0_5"/>
<evidence type="ECO:0000256" key="1">
    <source>
        <dbReference type="SAM" id="Phobius"/>
    </source>
</evidence>
<dbReference type="PATRIC" id="fig|864069.3.peg.3491"/>
<keyword evidence="1" id="KW-0472">Membrane</keyword>
<evidence type="ECO:0000313" key="2">
    <source>
        <dbReference type="EMBL" id="EIM26664.1"/>
    </source>
</evidence>
<keyword evidence="1" id="KW-0812">Transmembrane</keyword>
<protein>
    <submittedName>
        <fullName evidence="2">Uncharacterized protein</fullName>
    </submittedName>
</protein>
<proteinExistence type="predicted"/>
<keyword evidence="1" id="KW-1133">Transmembrane helix</keyword>
<dbReference type="Proteomes" id="UP000003947">
    <property type="component" value="Unassembled WGS sequence"/>
</dbReference>